<organism evidence="2 3">
    <name type="scientific">Mycobacterium phage HH92</name>
    <dbReference type="NCBI Taxonomy" id="1471543"/>
    <lineage>
        <taxon>Viruses</taxon>
        <taxon>Duplodnaviria</taxon>
        <taxon>Heunggongvirae</taxon>
        <taxon>Uroviricota</taxon>
        <taxon>Caudoviricetes</taxon>
        <taxon>Gilesvirus</taxon>
        <taxon>Gilesvirus giles</taxon>
    </lineage>
</organism>
<feature type="region of interest" description="Disordered" evidence="1">
    <location>
        <begin position="104"/>
        <end position="137"/>
    </location>
</feature>
<evidence type="ECO:0000313" key="2">
    <source>
        <dbReference type="EMBL" id="AHY84255.1"/>
    </source>
</evidence>
<dbReference type="EMBL" id="KJ538722">
    <property type="protein sequence ID" value="AHY84255.1"/>
    <property type="molecule type" value="Genomic_DNA"/>
</dbReference>
<accession>A0A023ZYJ0</accession>
<dbReference type="Proteomes" id="UP000024437">
    <property type="component" value="Genome"/>
</dbReference>
<evidence type="ECO:0000256" key="1">
    <source>
        <dbReference type="SAM" id="MobiDB-lite"/>
    </source>
</evidence>
<proteinExistence type="predicted"/>
<name>A0A023ZYJ0_9CAUD</name>
<evidence type="ECO:0000313" key="3">
    <source>
        <dbReference type="Proteomes" id="UP000024437"/>
    </source>
</evidence>
<sequence>MTDMWDDPVDLDTVADWDTEAPQTGPASPETDERASGEGLDAGGPYDDTEAAYWRTVRDPDTPAYTRADGTAYATWLENERRVAMQVSCPVCKVVVEQPCIRVRGNPPTPVHPPEPIRKYPAHNDRLRAARRKQTPQ</sequence>
<reference evidence="2 3" key="1">
    <citation type="submission" date="2014-03" db="EMBL/GenBank/DDBJ databases">
        <authorList>
            <person name="Bragg J."/>
            <person name="Chandler A.Y."/>
            <person name="Dehn A."/>
            <person name="Hefner M."/>
            <person name="Petersen P."/>
            <person name="Wilson J."/>
            <person name="Zeba F."/>
            <person name="Zegers G.P."/>
            <person name="Page S.T."/>
            <person name="Bradley K.W."/>
            <person name="Clarke D.Q."/>
            <person name="Lewis M.F."/>
            <person name="Barker L.P."/>
            <person name="Bailey C."/>
            <person name="Asai D.J."/>
            <person name="Garber M.L."/>
            <person name="Bowman C.A."/>
            <person name="Russell D.A."/>
            <person name="Pope W.H."/>
            <person name="Jacobs-Sera D."/>
            <person name="Hendrix R.W."/>
            <person name="Hatfull G.F."/>
        </authorList>
    </citation>
    <scope>NUCLEOTIDE SEQUENCE [LARGE SCALE GENOMIC DNA]</scope>
</reference>
<protein>
    <submittedName>
        <fullName evidence="2">Uncharacterized protein</fullName>
    </submittedName>
</protein>
<feature type="compositionally biased region" description="Basic and acidic residues" evidence="1">
    <location>
        <begin position="115"/>
        <end position="128"/>
    </location>
</feature>
<gene>
    <name evidence="2" type="primary">70</name>
    <name evidence="2" type="ORF">PBI_HH92_70</name>
</gene>
<feature type="region of interest" description="Disordered" evidence="1">
    <location>
        <begin position="1"/>
        <end position="49"/>
    </location>
</feature>
<feature type="compositionally biased region" description="Acidic residues" evidence="1">
    <location>
        <begin position="1"/>
        <end position="19"/>
    </location>
</feature>